<evidence type="ECO:0000259" key="9">
    <source>
        <dbReference type="PROSITE" id="PS50290"/>
    </source>
</evidence>
<dbReference type="PANTHER" id="PTHR10048">
    <property type="entry name" value="PHOSPHATIDYLINOSITOL KINASE"/>
    <property type="match status" value="1"/>
</dbReference>
<comment type="catalytic activity">
    <reaction evidence="6">
        <text>a 1,2-diacyl-sn-glycero-3-phospho-(1D-myo-inositol) + ATP = a 1,2-diacyl-sn-glycero-3-phospho-(1D-myo-inositol-3-phosphate) + ADP + H(+)</text>
        <dbReference type="Rhea" id="RHEA:12709"/>
        <dbReference type="ChEBI" id="CHEBI:15378"/>
        <dbReference type="ChEBI" id="CHEBI:30616"/>
        <dbReference type="ChEBI" id="CHEBI:57880"/>
        <dbReference type="ChEBI" id="CHEBI:58088"/>
        <dbReference type="ChEBI" id="CHEBI:456216"/>
        <dbReference type="EC" id="2.7.1.137"/>
    </reaction>
    <physiologicalReaction direction="left-to-right" evidence="6">
        <dbReference type="Rhea" id="RHEA:12710"/>
    </physiologicalReaction>
</comment>
<dbReference type="InterPro" id="IPR000403">
    <property type="entry name" value="PI3/4_kinase_cat_dom"/>
</dbReference>
<dbReference type="Pfam" id="PF00613">
    <property type="entry name" value="PI3Ka"/>
    <property type="match status" value="1"/>
</dbReference>
<dbReference type="FunFam" id="1.25.40.70:FF:000009">
    <property type="entry name" value="Phosphatidylinositol 3-kinase VPS34"/>
    <property type="match status" value="1"/>
</dbReference>
<dbReference type="InterPro" id="IPR015433">
    <property type="entry name" value="PI3/4_kinase"/>
</dbReference>
<feature type="domain" description="C2 PI3K-type" evidence="11">
    <location>
        <begin position="41"/>
        <end position="188"/>
    </location>
</feature>
<dbReference type="CDD" id="cd08397">
    <property type="entry name" value="C2_PI3K_class_III"/>
    <property type="match status" value="1"/>
</dbReference>
<evidence type="ECO:0000256" key="7">
    <source>
        <dbReference type="PIRNR" id="PIRNR000587"/>
    </source>
</evidence>
<dbReference type="Gene3D" id="1.10.1070.11">
    <property type="entry name" value="Phosphatidylinositol 3-/4-kinase, catalytic domain"/>
    <property type="match status" value="1"/>
</dbReference>
<dbReference type="InterPro" id="IPR016024">
    <property type="entry name" value="ARM-type_fold"/>
</dbReference>
<dbReference type="InterPro" id="IPR042236">
    <property type="entry name" value="PI3K_accessory_sf"/>
</dbReference>
<evidence type="ECO:0000256" key="8">
    <source>
        <dbReference type="SAM" id="MobiDB-lite"/>
    </source>
</evidence>
<dbReference type="FunFam" id="1.10.1070.11:FF:000002">
    <property type="entry name" value="Phosphatidylinositol 3-kinase catalytic subunit type 3"/>
    <property type="match status" value="1"/>
</dbReference>
<evidence type="ECO:0000256" key="4">
    <source>
        <dbReference type="ARBA" id="ARBA00022777"/>
    </source>
</evidence>
<feature type="compositionally biased region" description="Gly residues" evidence="8">
    <location>
        <begin position="288"/>
        <end position="313"/>
    </location>
</feature>
<protein>
    <recommendedName>
        <fullName evidence="7">Phosphatidylinositol 3-kinase VPS34</fullName>
        <ecNumber evidence="7">2.7.1.137</ecNumber>
    </recommendedName>
</protein>
<reference evidence="12 13" key="1">
    <citation type="submission" date="2018-08" db="EMBL/GenBank/DDBJ databases">
        <title>Genome and evolution of the arbuscular mycorrhizal fungus Diversispora epigaea (formerly Glomus versiforme) and its bacterial endosymbionts.</title>
        <authorList>
            <person name="Sun X."/>
            <person name="Fei Z."/>
            <person name="Harrison M."/>
        </authorList>
    </citation>
    <scope>NUCLEOTIDE SEQUENCE [LARGE SCALE GENOMIC DNA]</scope>
    <source>
        <strain evidence="12 13">IT104</strain>
    </source>
</reference>
<feature type="domain" description="PI3K/PI4K catalytic" evidence="9">
    <location>
        <begin position="613"/>
        <end position="882"/>
    </location>
</feature>
<evidence type="ECO:0000259" key="10">
    <source>
        <dbReference type="PROSITE" id="PS51545"/>
    </source>
</evidence>
<name>A0A397JQN7_9GLOM</name>
<evidence type="ECO:0000313" key="13">
    <source>
        <dbReference type="Proteomes" id="UP000266861"/>
    </source>
</evidence>
<dbReference type="InterPro" id="IPR002420">
    <property type="entry name" value="PI3K-type_C2_dom"/>
</dbReference>
<dbReference type="STRING" id="1348612.A0A397JQN7"/>
<comment type="similarity">
    <text evidence="1">Belongs to the PI3/PI4-kinase family. Type III PI4K subfamily.</text>
</comment>
<accession>A0A397JQN7</accession>
<dbReference type="Gene3D" id="1.25.40.70">
    <property type="entry name" value="Phosphatidylinositol 3-kinase, accessory domain (PIK)"/>
    <property type="match status" value="1"/>
</dbReference>
<keyword evidence="4 7" id="KW-0418">Kinase</keyword>
<dbReference type="AlphaFoldDB" id="A0A397JQN7"/>
<sequence length="898" mass="101215">MDYVSGQAKDFSYSFCLTKDLDLPLNLRISSLEGIREKKTFSATLKDPSLKYTGVQTSDYSVLYVTCQVYADNKPLTIPIRTCYKSFKNHWSWNEWLTIPLKYRDLPVTAHLALTVWDIYGPRKVVPVGGTTFRLFGKYNTLRKGKHKCYLWPGVEADGRENSITPSKVGNKSEMDRLEKLVKRYERNDMAKLEWLDNLAFRQIEKIHKQESSKSKNLYLYIDLPKFDFPVVFSEPDYILPTAINTQSNGNGGLLPSSSASSFSGIGIGSGISGIGGGGTTGISNTGSGLGSSSGLGLGGTGTSGGGGGCGGGGTGGGDPSIIFITDPEIFQDNPVETKHRRLVRSRRNGPLDRDLKPNAKIRDELNEIMKYPPTQSLSSEEKDLLWKFRFYLTRDKKALTKFLKCVEWNDPTEIKQAVELLPQWVDIDLDDALELLGNNFQNRAVRRYAVSQLRKADDEELLLYLLQLVQALKFEKISNNKSSSHESSLAEFLIERGVKNPILGNYFHWYLMVECDDNDKSDGKMYAKVDFQYQHAMIEAPSGHQRRDILRRQGELVAAVSSISNEIRSMKDTRLKKIEKIRSIISDPKNGLLQFPPLPLPLDARIQITGIIPEKTGVFKSNLFPLRLTFSVEDGSEYPVIFKAGDDLKQDQLVIQIITLMDKLLRKENLDLKLTPYKVLATGQDHGLVQIITSSTLANVLSEYNGSLLQFLKTHHPEEKAVGTYGVNPTVMDTYVKSCAGYCVITYLLGVGDRHLDNLLLSPDGNLFHVDFGYILGRDPKPFPPPMKLCKEMVEAMGGANSIHYQRFKNYCYIAFNILRKSANLILNLFALMVHANVHDIKIEPDKAVWKVQEKFRLDLTEEEAIKYFQNLINDSVSALFPQVIETIHKFAQYWRR</sequence>
<dbReference type="PROSITE" id="PS51545">
    <property type="entry name" value="PIK_HELICAL"/>
    <property type="match status" value="1"/>
</dbReference>
<comment type="caution">
    <text evidence="12">The sequence shown here is derived from an EMBL/GenBank/DDBJ whole genome shotgun (WGS) entry which is preliminary data.</text>
</comment>
<dbReference type="EC" id="2.7.1.137" evidence="7"/>
<dbReference type="CDD" id="cd00870">
    <property type="entry name" value="PI3Ka_III"/>
    <property type="match status" value="1"/>
</dbReference>
<dbReference type="SMART" id="SM00145">
    <property type="entry name" value="PI3Ka"/>
    <property type="match status" value="1"/>
</dbReference>
<keyword evidence="3 7" id="KW-0547">Nucleotide-binding</keyword>
<dbReference type="GO" id="GO:0000045">
    <property type="term" value="P:autophagosome assembly"/>
    <property type="evidence" value="ECO:0007669"/>
    <property type="project" value="TreeGrafter"/>
</dbReference>
<dbReference type="Gene3D" id="2.60.40.150">
    <property type="entry name" value="C2 domain"/>
    <property type="match status" value="1"/>
</dbReference>
<dbReference type="SMART" id="SM00146">
    <property type="entry name" value="PI3Kc"/>
    <property type="match status" value="1"/>
</dbReference>
<dbReference type="InterPro" id="IPR008290">
    <property type="entry name" value="PI3K_Vps34"/>
</dbReference>
<keyword evidence="13" id="KW-1185">Reference proteome</keyword>
<dbReference type="GO" id="GO:0034272">
    <property type="term" value="C:phosphatidylinositol 3-kinase complex, class III, type II"/>
    <property type="evidence" value="ECO:0007669"/>
    <property type="project" value="TreeGrafter"/>
</dbReference>
<dbReference type="PROSITE" id="PS50290">
    <property type="entry name" value="PI3_4_KINASE_3"/>
    <property type="match status" value="1"/>
</dbReference>
<dbReference type="PIRSF" id="PIRSF000587">
    <property type="entry name" value="PI3K_Vps34"/>
    <property type="match status" value="1"/>
</dbReference>
<evidence type="ECO:0000313" key="12">
    <source>
        <dbReference type="EMBL" id="RHZ89967.1"/>
    </source>
</evidence>
<evidence type="ECO:0000256" key="6">
    <source>
        <dbReference type="ARBA" id="ARBA00023985"/>
    </source>
</evidence>
<evidence type="ECO:0000256" key="2">
    <source>
        <dbReference type="ARBA" id="ARBA00022679"/>
    </source>
</evidence>
<feature type="region of interest" description="Disordered" evidence="8">
    <location>
        <begin position="286"/>
        <end position="313"/>
    </location>
</feature>
<dbReference type="SMART" id="SM00142">
    <property type="entry name" value="PI3K_C2"/>
    <property type="match status" value="1"/>
</dbReference>
<dbReference type="GO" id="GO:0005777">
    <property type="term" value="C:peroxisome"/>
    <property type="evidence" value="ECO:0007669"/>
    <property type="project" value="TreeGrafter"/>
</dbReference>
<dbReference type="GO" id="GO:0005768">
    <property type="term" value="C:endosome"/>
    <property type="evidence" value="ECO:0007669"/>
    <property type="project" value="TreeGrafter"/>
</dbReference>
<feature type="domain" description="PIK helical" evidence="10">
    <location>
        <begin position="353"/>
        <end position="537"/>
    </location>
</feature>
<organism evidence="12 13">
    <name type="scientific">Diversispora epigaea</name>
    <dbReference type="NCBI Taxonomy" id="1348612"/>
    <lineage>
        <taxon>Eukaryota</taxon>
        <taxon>Fungi</taxon>
        <taxon>Fungi incertae sedis</taxon>
        <taxon>Mucoromycota</taxon>
        <taxon>Glomeromycotina</taxon>
        <taxon>Glomeromycetes</taxon>
        <taxon>Diversisporales</taxon>
        <taxon>Diversisporaceae</taxon>
        <taxon>Diversispora</taxon>
    </lineage>
</organism>
<gene>
    <name evidence="12" type="ORF">Glove_9g253</name>
</gene>
<dbReference type="OrthoDB" id="67688at2759"/>
<dbReference type="InterPro" id="IPR001263">
    <property type="entry name" value="PI3K_accessory_dom"/>
</dbReference>
<dbReference type="GO" id="GO:0005524">
    <property type="term" value="F:ATP binding"/>
    <property type="evidence" value="ECO:0007669"/>
    <property type="project" value="UniProtKB-UniRule"/>
</dbReference>
<dbReference type="InterPro" id="IPR036940">
    <property type="entry name" value="PI3/4_kinase_cat_sf"/>
</dbReference>
<dbReference type="CDD" id="cd00896">
    <property type="entry name" value="PI3Kc_III"/>
    <property type="match status" value="1"/>
</dbReference>
<dbReference type="GO" id="GO:0048015">
    <property type="term" value="P:phosphatidylinositol-mediated signaling"/>
    <property type="evidence" value="ECO:0007669"/>
    <property type="project" value="TreeGrafter"/>
</dbReference>
<dbReference type="PROSITE" id="PS51547">
    <property type="entry name" value="C2_PI3K"/>
    <property type="match status" value="1"/>
</dbReference>
<evidence type="ECO:0000256" key="1">
    <source>
        <dbReference type="ARBA" id="ARBA00006209"/>
    </source>
</evidence>
<dbReference type="InterPro" id="IPR057756">
    <property type="entry name" value="PI3-kinase_type3/VPS34_cat"/>
</dbReference>
<keyword evidence="5 7" id="KW-0067">ATP-binding</keyword>
<evidence type="ECO:0000256" key="3">
    <source>
        <dbReference type="ARBA" id="ARBA00022741"/>
    </source>
</evidence>
<dbReference type="Pfam" id="PF00454">
    <property type="entry name" value="PI3_PI4_kinase"/>
    <property type="match status" value="1"/>
</dbReference>
<dbReference type="InterPro" id="IPR035892">
    <property type="entry name" value="C2_domain_sf"/>
</dbReference>
<dbReference type="EMBL" id="PQFF01000007">
    <property type="protein sequence ID" value="RHZ89967.1"/>
    <property type="molecule type" value="Genomic_DNA"/>
</dbReference>
<dbReference type="InterPro" id="IPR011009">
    <property type="entry name" value="Kinase-like_dom_sf"/>
</dbReference>
<dbReference type="Gene3D" id="3.30.1010.10">
    <property type="entry name" value="Phosphatidylinositol 3-kinase Catalytic Subunit, Chain A, domain 4"/>
    <property type="match status" value="1"/>
</dbReference>
<dbReference type="GO" id="GO:0016303">
    <property type="term" value="F:1-phosphatidylinositol-3-kinase activity"/>
    <property type="evidence" value="ECO:0007669"/>
    <property type="project" value="UniProtKB-UniRule"/>
</dbReference>
<dbReference type="PROSITE" id="PS00916">
    <property type="entry name" value="PI3_4_KINASE_2"/>
    <property type="match status" value="1"/>
</dbReference>
<proteinExistence type="inferred from homology"/>
<dbReference type="SUPFAM" id="SSF48371">
    <property type="entry name" value="ARM repeat"/>
    <property type="match status" value="1"/>
</dbReference>
<dbReference type="Proteomes" id="UP000266861">
    <property type="component" value="Unassembled WGS sequence"/>
</dbReference>
<dbReference type="GO" id="GO:0006897">
    <property type="term" value="P:endocytosis"/>
    <property type="evidence" value="ECO:0007669"/>
    <property type="project" value="TreeGrafter"/>
</dbReference>
<dbReference type="PANTHER" id="PTHR10048:SF7">
    <property type="entry name" value="PHOSPHATIDYLINOSITOL 3-KINASE CATALYTIC SUBUNIT TYPE 3"/>
    <property type="match status" value="1"/>
</dbReference>
<dbReference type="GO" id="GO:0000407">
    <property type="term" value="C:phagophore assembly site"/>
    <property type="evidence" value="ECO:0007669"/>
    <property type="project" value="TreeGrafter"/>
</dbReference>
<dbReference type="FunFam" id="3.30.1010.10:FF:000002">
    <property type="entry name" value="Phosphatidylinositol 3-kinase catalytic subunit type 3"/>
    <property type="match status" value="1"/>
</dbReference>
<dbReference type="InterPro" id="IPR018936">
    <property type="entry name" value="PI3/4_kinase_CS"/>
</dbReference>
<evidence type="ECO:0000256" key="5">
    <source>
        <dbReference type="ARBA" id="ARBA00022840"/>
    </source>
</evidence>
<dbReference type="GO" id="GO:0034271">
    <property type="term" value="C:phosphatidylinositol 3-kinase complex, class III, type I"/>
    <property type="evidence" value="ECO:0007669"/>
    <property type="project" value="TreeGrafter"/>
</dbReference>
<dbReference type="Pfam" id="PF00792">
    <property type="entry name" value="PI3K_C2"/>
    <property type="match status" value="1"/>
</dbReference>
<dbReference type="SUPFAM" id="SSF56112">
    <property type="entry name" value="Protein kinase-like (PK-like)"/>
    <property type="match status" value="1"/>
</dbReference>
<evidence type="ECO:0000259" key="11">
    <source>
        <dbReference type="PROSITE" id="PS51547"/>
    </source>
</evidence>
<keyword evidence="2 7" id="KW-0808">Transferase</keyword>
<dbReference type="SUPFAM" id="SSF49562">
    <property type="entry name" value="C2 domain (Calcium/lipid-binding domain, CaLB)"/>
    <property type="match status" value="1"/>
</dbReference>